<comment type="caution">
    <text evidence="3">The sequence shown here is derived from an EMBL/GenBank/DDBJ whole genome shotgun (WGS) entry which is preliminary data.</text>
</comment>
<keyword evidence="1" id="KW-0812">Transmembrane</keyword>
<gene>
    <name evidence="3" type="ORF">JYK14_06735</name>
</gene>
<reference evidence="3 4" key="1">
    <citation type="submission" date="2021-12" db="EMBL/GenBank/DDBJ databases">
        <title>Siccirubricoccus leaddurans sp. nov., a high concentration Zn2+ tolerance bacterium.</title>
        <authorList>
            <person name="Cao Y."/>
        </authorList>
    </citation>
    <scope>NUCLEOTIDE SEQUENCE [LARGE SCALE GENOMIC DNA]</scope>
    <source>
        <strain evidence="3 4">KC 17139</strain>
    </source>
</reference>
<name>A0ABT1D1T5_9PROT</name>
<feature type="chain" id="PRO_5046310123" evidence="2">
    <location>
        <begin position="24"/>
        <end position="82"/>
    </location>
</feature>
<keyword evidence="2" id="KW-0732">Signal</keyword>
<organism evidence="3 4">
    <name type="scientific">Siccirubricoccus soli</name>
    <dbReference type="NCBI Taxonomy" id="2899147"/>
    <lineage>
        <taxon>Bacteria</taxon>
        <taxon>Pseudomonadati</taxon>
        <taxon>Pseudomonadota</taxon>
        <taxon>Alphaproteobacteria</taxon>
        <taxon>Acetobacterales</taxon>
        <taxon>Roseomonadaceae</taxon>
        <taxon>Siccirubricoccus</taxon>
    </lineage>
</organism>
<proteinExistence type="predicted"/>
<feature type="signal peptide" evidence="2">
    <location>
        <begin position="1"/>
        <end position="23"/>
    </location>
</feature>
<accession>A0ABT1D1T5</accession>
<sequence>MERRMCAAIAVGLLAGSASLERAASSLASGNASGAERLVILVMWAAGIATTGFGAGGIAFCGLGLAELWWGDRRRRKERTDP</sequence>
<keyword evidence="4" id="KW-1185">Reference proteome</keyword>
<protein>
    <submittedName>
        <fullName evidence="3">Uncharacterized protein</fullName>
    </submittedName>
</protein>
<keyword evidence="1" id="KW-0472">Membrane</keyword>
<feature type="transmembrane region" description="Helical" evidence="1">
    <location>
        <begin position="38"/>
        <end position="70"/>
    </location>
</feature>
<dbReference type="Proteomes" id="UP001523392">
    <property type="component" value="Unassembled WGS sequence"/>
</dbReference>
<dbReference type="EMBL" id="JAFIRR010000037">
    <property type="protein sequence ID" value="MCO6415871.1"/>
    <property type="molecule type" value="Genomic_DNA"/>
</dbReference>
<keyword evidence="1" id="KW-1133">Transmembrane helix</keyword>
<evidence type="ECO:0000256" key="1">
    <source>
        <dbReference type="SAM" id="Phobius"/>
    </source>
</evidence>
<dbReference type="RefSeq" id="WP_252952484.1">
    <property type="nucleotide sequence ID" value="NZ_JAFIRR010000037.1"/>
</dbReference>
<evidence type="ECO:0000256" key="2">
    <source>
        <dbReference type="SAM" id="SignalP"/>
    </source>
</evidence>
<evidence type="ECO:0000313" key="4">
    <source>
        <dbReference type="Proteomes" id="UP001523392"/>
    </source>
</evidence>
<evidence type="ECO:0000313" key="3">
    <source>
        <dbReference type="EMBL" id="MCO6415871.1"/>
    </source>
</evidence>